<feature type="region of interest" description="Disordered" evidence="2">
    <location>
        <begin position="70"/>
        <end position="105"/>
    </location>
</feature>
<dbReference type="InterPro" id="IPR029045">
    <property type="entry name" value="ClpP/crotonase-like_dom_sf"/>
</dbReference>
<feature type="compositionally biased region" description="Polar residues" evidence="2">
    <location>
        <begin position="86"/>
        <end position="97"/>
    </location>
</feature>
<proteinExistence type="inferred from homology"/>
<reference evidence="3" key="1">
    <citation type="submission" date="2021-02" db="EMBL/GenBank/DDBJ databases">
        <authorList>
            <person name="Dougan E. K."/>
            <person name="Rhodes N."/>
            <person name="Thang M."/>
            <person name="Chan C."/>
        </authorList>
    </citation>
    <scope>NUCLEOTIDE SEQUENCE</scope>
</reference>
<dbReference type="Pfam" id="PF00378">
    <property type="entry name" value="ECH_1"/>
    <property type="match status" value="1"/>
</dbReference>
<dbReference type="SUPFAM" id="SSF52096">
    <property type="entry name" value="ClpP/crotonase"/>
    <property type="match status" value="2"/>
</dbReference>
<dbReference type="Gene3D" id="3.90.226.10">
    <property type="entry name" value="2-enoyl-CoA Hydratase, Chain A, domain 1"/>
    <property type="match status" value="2"/>
</dbReference>
<comment type="similarity">
    <text evidence="1">Belongs to the enoyl-CoA hydratase/isomerase family.</text>
</comment>
<feature type="non-terminal residue" evidence="3">
    <location>
        <position position="1"/>
    </location>
</feature>
<accession>A0A812K6N0</accession>
<dbReference type="EMBL" id="CAJNJA010007221">
    <property type="protein sequence ID" value="CAE7221896.1"/>
    <property type="molecule type" value="Genomic_DNA"/>
</dbReference>
<dbReference type="InterPro" id="IPR051683">
    <property type="entry name" value="Enoyl-CoA_Hydratase/Isomerase"/>
</dbReference>
<organism evidence="3 4">
    <name type="scientific">Symbiodinium necroappetens</name>
    <dbReference type="NCBI Taxonomy" id="1628268"/>
    <lineage>
        <taxon>Eukaryota</taxon>
        <taxon>Sar</taxon>
        <taxon>Alveolata</taxon>
        <taxon>Dinophyceae</taxon>
        <taxon>Suessiales</taxon>
        <taxon>Symbiodiniaceae</taxon>
        <taxon>Symbiodinium</taxon>
    </lineage>
</organism>
<dbReference type="AlphaFoldDB" id="A0A812K6N0"/>
<evidence type="ECO:0000256" key="2">
    <source>
        <dbReference type="SAM" id="MobiDB-lite"/>
    </source>
</evidence>
<evidence type="ECO:0000313" key="4">
    <source>
        <dbReference type="Proteomes" id="UP000601435"/>
    </source>
</evidence>
<sequence>VLATAVVAAYLVLETVRKTRRRARVVARRDEKMEEAVLESNAPETARSTKAAEINLDSELEEEWPVSLAPSLKSPTSATASSPKTVQSSGQLLSPQMSPKGRPSVQVFSKPEELKTHVHDQLRHSGNVVSLADLHVKSNSMMRTINGKVEDRSRGSTLAALTASGPYRARVTAFEPSTKVVEFSFDYPSVALLRAQATATLEALVRCLPLTTLQPRRVKVDHKRLCHSPFVTIGQKAFNDAVSDFSESGGLTAFCKFEGSNWIYAVWMIGVADVRIQTELNQCETVKEILTSLLATRRCTSSNWNYTNVKYRVNAGIAEVKLDDPLTGNALTNKTMSALLDICAELHGRHDVKVIAFTAAGLHFCSGGAFGGDVASDDAEYAPKLDPGASEFEMTTASNLLLAKLVYLLNTLPQFKVAAIRGSTLGAGISIVASMDLVVAPPKRTMFKFKEATRGLGACCSWQGIIAKIGVAKMRQLCMLAEDVDVFEAKELGLVHQILEGSYADADDWAVTKAKEVARRSLDDRSSLKTTGEHRCRARLFPMPRGQGADCFVEEVLQRHPGRGPPARMSSEGWSHEAVKMLMAGQQLSQMQLFPQYEIDALLAGLVDALAELHRSAGKVRLLQVQMPRQGDGCLSTRVPPALADRFHEVLVLFHMLPMFVLGALSGQISGSGLVLCSTFDAVVTVQASFDFSSLSLDFPGVTDFLCPRLNQVVLPSSGIPLSAVQAKELGLVYDALHSEEQLQDLLARICSKLSECAPNAVAQSKAFIQKIGSMPMEPKVLGDLACHIAKRMQDPEFQDSIRQIVDKGHLPAHTRPANRVVPENLLSESQVGAWHSSTHVGRMVMRALRFETTLACSGNPKRSHKGHTSRLRSGGR</sequence>
<dbReference type="PANTHER" id="PTHR42964:SF1">
    <property type="entry name" value="POLYKETIDE BIOSYNTHESIS ENOYL-COA HYDRATASE PKSH-RELATED"/>
    <property type="match status" value="1"/>
</dbReference>
<evidence type="ECO:0000313" key="3">
    <source>
        <dbReference type="EMBL" id="CAE7221896.1"/>
    </source>
</evidence>
<feature type="region of interest" description="Disordered" evidence="2">
    <location>
        <begin position="857"/>
        <end position="877"/>
    </location>
</feature>
<dbReference type="CDD" id="cd06558">
    <property type="entry name" value="crotonase-like"/>
    <property type="match status" value="1"/>
</dbReference>
<dbReference type="PANTHER" id="PTHR42964">
    <property type="entry name" value="ENOYL-COA HYDRATASE"/>
    <property type="match status" value="1"/>
</dbReference>
<dbReference type="OrthoDB" id="448450at2759"/>
<feature type="compositionally biased region" description="Low complexity" evidence="2">
    <location>
        <begin position="70"/>
        <end position="85"/>
    </location>
</feature>
<evidence type="ECO:0000256" key="1">
    <source>
        <dbReference type="ARBA" id="ARBA00005254"/>
    </source>
</evidence>
<comment type="caution">
    <text evidence="3">The sequence shown here is derived from an EMBL/GenBank/DDBJ whole genome shotgun (WGS) entry which is preliminary data.</text>
</comment>
<gene>
    <name evidence="3" type="primary">menB</name>
    <name evidence="3" type="ORF">SNEC2469_LOCUS2879</name>
</gene>
<name>A0A812K6N0_9DINO</name>
<keyword evidence="4" id="KW-1185">Reference proteome</keyword>
<feature type="region of interest" description="Disordered" evidence="2">
    <location>
        <begin position="28"/>
        <end position="49"/>
    </location>
</feature>
<protein>
    <submittedName>
        <fullName evidence="3">MenB protein</fullName>
    </submittedName>
</protein>
<dbReference type="Proteomes" id="UP000601435">
    <property type="component" value="Unassembled WGS sequence"/>
</dbReference>
<dbReference type="InterPro" id="IPR001753">
    <property type="entry name" value="Enoyl-CoA_hydra/iso"/>
</dbReference>
<feature type="compositionally biased region" description="Basic residues" evidence="2">
    <location>
        <begin position="862"/>
        <end position="877"/>
    </location>
</feature>